<comment type="caution">
    <text evidence="1">The sequence shown here is derived from an EMBL/GenBank/DDBJ whole genome shotgun (WGS) entry which is preliminary data.</text>
</comment>
<proteinExistence type="predicted"/>
<keyword evidence="2" id="KW-1185">Reference proteome</keyword>
<dbReference type="Proteomes" id="UP001165121">
    <property type="component" value="Unassembled WGS sequence"/>
</dbReference>
<gene>
    <name evidence="1" type="ORF">Pfra01_002737100</name>
</gene>
<sequence length="407" mass="46840">MVCLHSYDGQFTERRRSEPGGTRCGISNTLYPGQEKISSTEAATAALYAHYDAARIKSANVRAPPPFWVGPNELRAMAQHLREPILVFDTGEHNNAHIQRYGYKMYRRANGKDHESGYAKPLSDRAAVEYLAECKLLHVLPIFLILRHHEKHFYGVCHGDLFIKWRVEGDSTFAEPFIKSFPWVNNLNQLTETEAAVDMKTIDVLATDPKTKPLLIKRMEMRYRLDVVHSRLGLRLITFASEENDWDTILENEEINSHQAYRVDANVATPQDKRDAGTQQLPTRHSHPAIGAFVTKSYHRILRDSKATPMEQVDRLLKEQIITANREALARWCCLYRAELAIPETKRRNAKISDFRAWLITHPPVLRHLFAFLPYPEHEAKRWHIEDLLEWGSQEVYLEPTGGGPEL</sequence>
<reference evidence="1" key="1">
    <citation type="submission" date="2023-04" db="EMBL/GenBank/DDBJ databases">
        <title>Phytophthora fragariaefolia NBRC 109709.</title>
        <authorList>
            <person name="Ichikawa N."/>
            <person name="Sato H."/>
            <person name="Tonouchi N."/>
        </authorList>
    </citation>
    <scope>NUCLEOTIDE SEQUENCE</scope>
    <source>
        <strain evidence="1">NBRC 109709</strain>
    </source>
</reference>
<evidence type="ECO:0000313" key="2">
    <source>
        <dbReference type="Proteomes" id="UP001165121"/>
    </source>
</evidence>
<evidence type="ECO:0000313" key="1">
    <source>
        <dbReference type="EMBL" id="GMF62794.1"/>
    </source>
</evidence>
<organism evidence="1 2">
    <name type="scientific">Phytophthora fragariaefolia</name>
    <dbReference type="NCBI Taxonomy" id="1490495"/>
    <lineage>
        <taxon>Eukaryota</taxon>
        <taxon>Sar</taxon>
        <taxon>Stramenopiles</taxon>
        <taxon>Oomycota</taxon>
        <taxon>Peronosporomycetes</taxon>
        <taxon>Peronosporales</taxon>
        <taxon>Peronosporaceae</taxon>
        <taxon>Phytophthora</taxon>
    </lineage>
</organism>
<dbReference type="EMBL" id="BSXT01006673">
    <property type="protein sequence ID" value="GMF62794.1"/>
    <property type="molecule type" value="Genomic_DNA"/>
</dbReference>
<name>A0A9W7D782_9STRA</name>
<protein>
    <submittedName>
        <fullName evidence="1">Unnamed protein product</fullName>
    </submittedName>
</protein>
<dbReference type="OrthoDB" id="128530at2759"/>
<dbReference type="AlphaFoldDB" id="A0A9W7D782"/>
<accession>A0A9W7D782</accession>